<dbReference type="Pfam" id="PF01177">
    <property type="entry name" value="Asp_Glu_race"/>
    <property type="match status" value="1"/>
</dbReference>
<protein>
    <submittedName>
        <fullName evidence="2">Asp/Glu racemase</fullName>
    </submittedName>
</protein>
<evidence type="ECO:0000313" key="3">
    <source>
        <dbReference type="Proteomes" id="UP000308917"/>
    </source>
</evidence>
<evidence type="ECO:0000313" key="2">
    <source>
        <dbReference type="EMBL" id="THT99026.1"/>
    </source>
</evidence>
<dbReference type="EMBL" id="STFG01000016">
    <property type="protein sequence ID" value="THT99026.1"/>
    <property type="molecule type" value="Genomic_DNA"/>
</dbReference>
<organism evidence="2 3">
    <name type="scientific">Lampropedia puyangensis</name>
    <dbReference type="NCBI Taxonomy" id="1330072"/>
    <lineage>
        <taxon>Bacteria</taxon>
        <taxon>Pseudomonadati</taxon>
        <taxon>Pseudomonadota</taxon>
        <taxon>Betaproteobacteria</taxon>
        <taxon>Burkholderiales</taxon>
        <taxon>Comamonadaceae</taxon>
        <taxon>Lampropedia</taxon>
    </lineage>
</organism>
<comment type="caution">
    <text evidence="2">The sequence shown here is derived from an EMBL/GenBank/DDBJ whole genome shotgun (WGS) entry which is preliminary data.</text>
</comment>
<gene>
    <name evidence="2" type="ORF">E9531_13180</name>
</gene>
<dbReference type="Proteomes" id="UP000308917">
    <property type="component" value="Unassembled WGS sequence"/>
</dbReference>
<keyword evidence="3" id="KW-1185">Reference proteome</keyword>
<sequence>MQSTQQHSLQAPIGVFDAGIGSYGIVQVIRQHFPQQDILYLADRASFPYGSKTKPSLALAVNKAINALVNHGAQVVVLASNAPSVMVLDEISSQQSVPVFGVYPPVAQALQRSCSGQIAVLGVQSLVQSREILSYVNTQAAGAPVTLRNASSLVSLVEDGSFLWRKEETQNKVSEFMARLLEEKPHIDVCTLSSTHLPWLLEYFKRAAPSVQFLDPALELLPQLGPFTSQGCGVTKCLATASQASPLDDLSRMLHLLGVDLQPNLITID</sequence>
<proteinExistence type="predicted"/>
<dbReference type="AlphaFoldDB" id="A0A4S8EWV0"/>
<name>A0A4S8EWV0_9BURK</name>
<dbReference type="PANTHER" id="PTHR21198:SF3">
    <property type="entry name" value="GLUTAMATE RACEMASE"/>
    <property type="match status" value="1"/>
</dbReference>
<reference evidence="2 3" key="1">
    <citation type="journal article" date="2015" name="Antonie Van Leeuwenhoek">
        <title>Lampropedia puyangensis sp. nov., isolated from symptomatic bark of Populus ? euramericana canker and emended description of Lampropedia hyalina (Ehrenberg 1832) Lee et al. 2004.</title>
        <authorList>
            <person name="Li Y."/>
            <person name="Wang T."/>
            <person name="Piao C.G."/>
            <person name="Wang L.F."/>
            <person name="Tian G.Z."/>
            <person name="Zhu T.H."/>
            <person name="Guo M.W."/>
        </authorList>
    </citation>
    <scope>NUCLEOTIDE SEQUENCE [LARGE SCALE GENOMIC DNA]</scope>
    <source>
        <strain evidence="2 3">2-bin</strain>
    </source>
</reference>
<dbReference type="GO" id="GO:0047661">
    <property type="term" value="F:amino-acid racemase activity"/>
    <property type="evidence" value="ECO:0007669"/>
    <property type="project" value="InterPro"/>
</dbReference>
<dbReference type="PANTHER" id="PTHR21198">
    <property type="entry name" value="GLUTAMATE RACEMASE"/>
    <property type="match status" value="1"/>
</dbReference>
<dbReference type="InterPro" id="IPR015942">
    <property type="entry name" value="Asp/Glu/hydantoin_racemase"/>
</dbReference>
<dbReference type="Gene3D" id="3.40.50.1860">
    <property type="match status" value="2"/>
</dbReference>
<accession>A0A4S8EWV0</accession>
<dbReference type="InterPro" id="IPR001920">
    <property type="entry name" value="Asp/Glu_race"/>
</dbReference>
<dbReference type="SUPFAM" id="SSF53681">
    <property type="entry name" value="Aspartate/glutamate racemase"/>
    <property type="match status" value="2"/>
</dbReference>
<evidence type="ECO:0000256" key="1">
    <source>
        <dbReference type="ARBA" id="ARBA00023235"/>
    </source>
</evidence>
<keyword evidence="1" id="KW-0413">Isomerase</keyword>